<keyword evidence="1" id="KW-0805">Transcription regulation</keyword>
<dbReference type="PRINTS" id="PR00033">
    <property type="entry name" value="HTHASNC"/>
</dbReference>
<dbReference type="InterPro" id="IPR011991">
    <property type="entry name" value="ArsR-like_HTH"/>
</dbReference>
<keyword evidence="2" id="KW-0238">DNA-binding</keyword>
<gene>
    <name evidence="5" type="ORF">OdinLCB4_006305</name>
</gene>
<reference evidence="5" key="1">
    <citation type="journal article" date="2017" name="Nature">
        <title>Asgard archaea illuminate the origin of eukaryotic cellular complexity.</title>
        <authorList>
            <person name="Zaremba-Niedzwiedzka K."/>
            <person name="Caceres E.F."/>
            <person name="Saw J.H."/>
            <person name="Backstrom D."/>
            <person name="Juzokaite L."/>
            <person name="Vancaester E."/>
            <person name="Seitz K.W."/>
            <person name="Anantharaman K."/>
            <person name="Starnawski P."/>
            <person name="Kjeldsen K.U."/>
            <person name="Scott M.B."/>
            <person name="Nunoura T."/>
            <person name="Banfield J.F."/>
            <person name="Schramm A."/>
            <person name="Baker B.J."/>
            <person name="Spang A."/>
            <person name="Ettema T.J.G."/>
        </authorList>
    </citation>
    <scope>NUCLEOTIDE SEQUENCE</scope>
    <source>
        <strain evidence="5">LCB_4</strain>
    </source>
</reference>
<dbReference type="Proteomes" id="UP000186851">
    <property type="component" value="Chromosome"/>
</dbReference>
<dbReference type="InterPro" id="IPR000485">
    <property type="entry name" value="AsnC-type_HTH_dom"/>
</dbReference>
<reference evidence="5" key="2">
    <citation type="journal article" date="2022" name="Nat. Microbiol.">
        <title>A closed Candidatus Odinarchaeum chromosome exposes Asgard archaeal viruses.</title>
        <authorList>
            <person name="Tamarit D."/>
            <person name="Caceres E.F."/>
            <person name="Krupovic M."/>
            <person name="Nijland R."/>
            <person name="Eme L."/>
            <person name="Robinson N.P."/>
            <person name="Ettema T.J.G."/>
        </authorList>
    </citation>
    <scope>NUCLEOTIDE SEQUENCE</scope>
    <source>
        <strain evidence="5">LCB_4</strain>
    </source>
</reference>
<sequence length="145" mass="16089">MLLDEKDQKILEILKHDARTPVKEIASKLGLSASAVSLRIKNLIKKNIIKGFKAVVNQGIPEEACQLIVEIAVDKAENLNELGEALSAENNICIVLNITGEYDLLVFSKCKNAVEAAEFLNKLRKMKGVSKIKSHYVLQKLKADF</sequence>
<dbReference type="GO" id="GO:0043565">
    <property type="term" value="F:sequence-specific DNA binding"/>
    <property type="evidence" value="ECO:0007669"/>
    <property type="project" value="InterPro"/>
</dbReference>
<evidence type="ECO:0000256" key="3">
    <source>
        <dbReference type="ARBA" id="ARBA00023163"/>
    </source>
</evidence>
<dbReference type="InterPro" id="IPR036390">
    <property type="entry name" value="WH_DNA-bd_sf"/>
</dbReference>
<dbReference type="CDD" id="cd00090">
    <property type="entry name" value="HTH_ARSR"/>
    <property type="match status" value="1"/>
</dbReference>
<dbReference type="PROSITE" id="PS50956">
    <property type="entry name" value="HTH_ASNC_2"/>
    <property type="match status" value="1"/>
</dbReference>
<dbReference type="Gene3D" id="1.10.10.10">
    <property type="entry name" value="Winged helix-like DNA-binding domain superfamily/Winged helix DNA-binding domain"/>
    <property type="match status" value="1"/>
</dbReference>
<dbReference type="GO" id="GO:0005829">
    <property type="term" value="C:cytosol"/>
    <property type="evidence" value="ECO:0007669"/>
    <property type="project" value="TreeGrafter"/>
</dbReference>
<dbReference type="InterPro" id="IPR036388">
    <property type="entry name" value="WH-like_DNA-bd_sf"/>
</dbReference>
<evidence type="ECO:0000313" key="6">
    <source>
        <dbReference type="Proteomes" id="UP000186851"/>
    </source>
</evidence>
<organism evidence="5 6">
    <name type="scientific">Odinarchaeota yellowstonii (strain LCB_4)</name>
    <dbReference type="NCBI Taxonomy" id="1841599"/>
    <lineage>
        <taxon>Archaea</taxon>
        <taxon>Promethearchaeati</taxon>
        <taxon>Candidatus Odinarchaeota</taxon>
        <taxon>Candidatus Odinarchaeia</taxon>
        <taxon>Candidatus Odinarchaeales</taxon>
        <taxon>Candidatus Odinarchaeaceae</taxon>
        <taxon>Candidatus Odinarchaeum</taxon>
    </lineage>
</organism>
<dbReference type="Pfam" id="PF13404">
    <property type="entry name" value="HTH_AsnC-type"/>
    <property type="match status" value="1"/>
</dbReference>
<dbReference type="InterPro" id="IPR011008">
    <property type="entry name" value="Dimeric_a/b-barrel"/>
</dbReference>
<keyword evidence="3" id="KW-0804">Transcription</keyword>
<dbReference type="SUPFAM" id="SSF46785">
    <property type="entry name" value="Winged helix' DNA-binding domain"/>
    <property type="match status" value="1"/>
</dbReference>
<evidence type="ECO:0000259" key="4">
    <source>
        <dbReference type="PROSITE" id="PS50956"/>
    </source>
</evidence>
<dbReference type="GO" id="GO:0043200">
    <property type="term" value="P:response to amino acid"/>
    <property type="evidence" value="ECO:0007669"/>
    <property type="project" value="TreeGrafter"/>
</dbReference>
<dbReference type="PANTHER" id="PTHR30154">
    <property type="entry name" value="LEUCINE-RESPONSIVE REGULATORY PROTEIN"/>
    <property type="match status" value="1"/>
</dbReference>
<evidence type="ECO:0000256" key="2">
    <source>
        <dbReference type="ARBA" id="ARBA00023125"/>
    </source>
</evidence>
<dbReference type="Gene3D" id="3.30.70.920">
    <property type="match status" value="1"/>
</dbReference>
<proteinExistence type="predicted"/>
<dbReference type="Pfam" id="PF01037">
    <property type="entry name" value="AsnC_trans_reg"/>
    <property type="match status" value="1"/>
</dbReference>
<dbReference type="EMBL" id="CP091871">
    <property type="protein sequence ID" value="WEU40079.1"/>
    <property type="molecule type" value="Genomic_DNA"/>
</dbReference>
<dbReference type="InterPro" id="IPR019887">
    <property type="entry name" value="Tscrpt_reg_AsnC/Lrp_C"/>
</dbReference>
<dbReference type="SMART" id="SM00344">
    <property type="entry name" value="HTH_ASNC"/>
    <property type="match status" value="1"/>
</dbReference>
<dbReference type="PANTHER" id="PTHR30154:SF34">
    <property type="entry name" value="TRANSCRIPTIONAL REGULATOR AZLB"/>
    <property type="match status" value="1"/>
</dbReference>
<dbReference type="KEGG" id="oyw:OdinLCB4_006305"/>
<accession>A0AAF0D1R3</accession>
<dbReference type="InterPro" id="IPR019888">
    <property type="entry name" value="Tscrpt_reg_AsnC-like"/>
</dbReference>
<dbReference type="SUPFAM" id="SSF54909">
    <property type="entry name" value="Dimeric alpha+beta barrel"/>
    <property type="match status" value="1"/>
</dbReference>
<evidence type="ECO:0000256" key="1">
    <source>
        <dbReference type="ARBA" id="ARBA00023015"/>
    </source>
</evidence>
<evidence type="ECO:0000313" key="5">
    <source>
        <dbReference type="EMBL" id="WEU40079.1"/>
    </source>
</evidence>
<dbReference type="AlphaFoldDB" id="A0AAF0D1R3"/>
<feature type="domain" description="HTH asnC-type" evidence="4">
    <location>
        <begin position="3"/>
        <end position="61"/>
    </location>
</feature>
<protein>
    <submittedName>
        <fullName evidence="5">Lrp/AsnC family transcriptional regulator</fullName>
    </submittedName>
</protein>
<name>A0AAF0D1R3_ODILC</name>